<accession>A0AAW1SNX9</accession>
<evidence type="ECO:0000256" key="1">
    <source>
        <dbReference type="SAM" id="SignalP"/>
    </source>
</evidence>
<evidence type="ECO:0000259" key="2">
    <source>
        <dbReference type="Pfam" id="PF17996"/>
    </source>
</evidence>
<gene>
    <name evidence="3" type="ORF">WJX84_003061</name>
</gene>
<dbReference type="Pfam" id="PF17996">
    <property type="entry name" value="CE2_N"/>
    <property type="match status" value="1"/>
</dbReference>
<dbReference type="PANTHER" id="PTHR37834:SF2">
    <property type="entry name" value="ESTERASE, SGNH HYDROLASE-TYPE"/>
    <property type="match status" value="1"/>
</dbReference>
<feature type="domain" description="Carbohydrate esterase 2 N-terminal" evidence="2">
    <location>
        <begin position="46"/>
        <end position="141"/>
    </location>
</feature>
<dbReference type="PANTHER" id="PTHR37834">
    <property type="entry name" value="GDSL-LIKE LIPASE/ACYLHYDROLASE DOMAIN PROTEIN (AFU_ORTHOLOGUE AFUA_2G00620)"/>
    <property type="match status" value="1"/>
</dbReference>
<evidence type="ECO:0000313" key="3">
    <source>
        <dbReference type="EMBL" id="KAK9849525.1"/>
    </source>
</evidence>
<dbReference type="AlphaFoldDB" id="A0AAW1SNX9"/>
<protein>
    <recommendedName>
        <fullName evidence="2">Carbohydrate esterase 2 N-terminal domain-containing protein</fullName>
    </recommendedName>
</protein>
<dbReference type="Gene3D" id="3.40.50.1110">
    <property type="entry name" value="SGNH hydrolase"/>
    <property type="match status" value="1"/>
</dbReference>
<sequence length="407" mass="42371">MGLESMLALATVALVLLKPVLCQPVAIEGRILSLSGSAVPDSLPVAVSWPASQISATFTGSSSVTAVIKDLTYASETSIRLLPVGISVTVNGAGTPVVTVSGDTILLTVATSPSQSTVTLVKEDECSTGSFEFVEFLLDGSSTASFLAAPVLPERRMEFIGDSITVGFGNVGTDITCVSSTACSGSFCQLTSASQSFPVLISTEFGAQVQVTAWSGAGLTKNKEAPALQSTGSIIYGTPTPNLPEIYTRADGSIPDSVYDPKSYIPQVVVLAIGVNDFLDSSAYPDLGTWTQVYVAVLTALTTDYPGVKIIMVQYPATLTNAYQPGLLYGNQVANLVPPDNWPVYDIYHQAAFTAAQAAGLTNVVYFELPDVVGEFPRGCAGHPSVQGDAAIAAQLAPFVSQVMGWA</sequence>
<dbReference type="SUPFAM" id="SSF52266">
    <property type="entry name" value="SGNH hydrolase"/>
    <property type="match status" value="1"/>
</dbReference>
<dbReference type="Gene3D" id="2.60.120.260">
    <property type="entry name" value="Galactose-binding domain-like"/>
    <property type="match status" value="1"/>
</dbReference>
<dbReference type="InterPro" id="IPR040794">
    <property type="entry name" value="CE2_N"/>
</dbReference>
<comment type="caution">
    <text evidence="3">The sequence shown here is derived from an EMBL/GenBank/DDBJ whole genome shotgun (WGS) entry which is preliminary data.</text>
</comment>
<reference evidence="3 4" key="1">
    <citation type="journal article" date="2024" name="Nat. Commun.">
        <title>Phylogenomics reveals the evolutionary origins of lichenization in chlorophyte algae.</title>
        <authorList>
            <person name="Puginier C."/>
            <person name="Libourel C."/>
            <person name="Otte J."/>
            <person name="Skaloud P."/>
            <person name="Haon M."/>
            <person name="Grisel S."/>
            <person name="Petersen M."/>
            <person name="Berrin J.G."/>
            <person name="Delaux P.M."/>
            <person name="Dal Grande F."/>
            <person name="Keller J."/>
        </authorList>
    </citation>
    <scope>NUCLEOTIDE SEQUENCE [LARGE SCALE GENOMIC DNA]</scope>
    <source>
        <strain evidence="3 4">SAG 2523</strain>
    </source>
</reference>
<name>A0AAW1SNX9_9CHLO</name>
<dbReference type="Proteomes" id="UP001485043">
    <property type="component" value="Unassembled WGS sequence"/>
</dbReference>
<dbReference type="InterPro" id="IPR052762">
    <property type="entry name" value="PCW_deacetylase/CE"/>
</dbReference>
<dbReference type="EMBL" id="JALJOV010001334">
    <property type="protein sequence ID" value="KAK9849525.1"/>
    <property type="molecule type" value="Genomic_DNA"/>
</dbReference>
<proteinExistence type="predicted"/>
<dbReference type="InterPro" id="IPR036514">
    <property type="entry name" value="SGNH_hydro_sf"/>
</dbReference>
<evidence type="ECO:0000313" key="4">
    <source>
        <dbReference type="Proteomes" id="UP001485043"/>
    </source>
</evidence>
<keyword evidence="4" id="KW-1185">Reference proteome</keyword>
<keyword evidence="1" id="KW-0732">Signal</keyword>
<feature type="signal peptide" evidence="1">
    <location>
        <begin position="1"/>
        <end position="22"/>
    </location>
</feature>
<feature type="chain" id="PRO_5043452605" description="Carbohydrate esterase 2 N-terminal domain-containing protein" evidence="1">
    <location>
        <begin position="23"/>
        <end position="407"/>
    </location>
</feature>
<organism evidence="3 4">
    <name type="scientific">Apatococcus fuscideae</name>
    <dbReference type="NCBI Taxonomy" id="2026836"/>
    <lineage>
        <taxon>Eukaryota</taxon>
        <taxon>Viridiplantae</taxon>
        <taxon>Chlorophyta</taxon>
        <taxon>core chlorophytes</taxon>
        <taxon>Trebouxiophyceae</taxon>
        <taxon>Chlorellales</taxon>
        <taxon>Chlorellaceae</taxon>
        <taxon>Apatococcus</taxon>
    </lineage>
</organism>